<dbReference type="AlphaFoldDB" id="A0ABD3SSE0"/>
<dbReference type="Proteomes" id="UP001530377">
    <property type="component" value="Unassembled WGS sequence"/>
</dbReference>
<protein>
    <submittedName>
        <fullName evidence="1">Uncharacterized protein</fullName>
    </submittedName>
</protein>
<sequence>MNNRVKKAPMDEPVRIAVYDDSGSRVDVPSEENDGESIVWIDPSDASYSIPFVIRMDSKNIEGMSDIQYIVETSPFGGIVSSESKPTSGGPSLESPVSSFVGASVGGGILCNGNRAHARGKSSHIKYEFTTTNMTQEIFAGWSEYHGPVTLTPRILFKIKDNYESDGEL</sequence>
<keyword evidence="2" id="KW-1185">Reference proteome</keyword>
<proteinExistence type="predicted"/>
<organism evidence="1 2">
    <name type="scientific">Cyclostephanos tholiformis</name>
    <dbReference type="NCBI Taxonomy" id="382380"/>
    <lineage>
        <taxon>Eukaryota</taxon>
        <taxon>Sar</taxon>
        <taxon>Stramenopiles</taxon>
        <taxon>Ochrophyta</taxon>
        <taxon>Bacillariophyta</taxon>
        <taxon>Coscinodiscophyceae</taxon>
        <taxon>Thalassiosirophycidae</taxon>
        <taxon>Stephanodiscales</taxon>
        <taxon>Stephanodiscaceae</taxon>
        <taxon>Cyclostephanos</taxon>
    </lineage>
</organism>
<dbReference type="EMBL" id="JALLPB020000002">
    <property type="protein sequence ID" value="KAL3827539.1"/>
    <property type="molecule type" value="Genomic_DNA"/>
</dbReference>
<comment type="caution">
    <text evidence="1">The sequence shown here is derived from an EMBL/GenBank/DDBJ whole genome shotgun (WGS) entry which is preliminary data.</text>
</comment>
<evidence type="ECO:0000313" key="2">
    <source>
        <dbReference type="Proteomes" id="UP001530377"/>
    </source>
</evidence>
<accession>A0ABD3SSE0</accession>
<name>A0ABD3SSE0_9STRA</name>
<evidence type="ECO:0000313" key="1">
    <source>
        <dbReference type="EMBL" id="KAL3827539.1"/>
    </source>
</evidence>
<reference evidence="1 2" key="1">
    <citation type="submission" date="2024-10" db="EMBL/GenBank/DDBJ databases">
        <title>Updated reference genomes for cyclostephanoid diatoms.</title>
        <authorList>
            <person name="Roberts W.R."/>
            <person name="Alverson A.J."/>
        </authorList>
    </citation>
    <scope>NUCLEOTIDE SEQUENCE [LARGE SCALE GENOMIC DNA]</scope>
    <source>
        <strain evidence="1 2">AJA228-03</strain>
    </source>
</reference>
<gene>
    <name evidence="1" type="ORF">ACHAXA_002036</name>
</gene>